<protein>
    <submittedName>
        <fullName evidence="3">tRNA (Adenosine(37)-N6)-threonylcarbamoyltransferase complex dimerization subunit type 1 TsaB</fullName>
    </submittedName>
</protein>
<accession>A0A494RHQ2</accession>
<dbReference type="RefSeq" id="WP_121481784.1">
    <property type="nucleotide sequence ID" value="NZ_CP032707.1"/>
</dbReference>
<dbReference type="AlphaFoldDB" id="A0A494RHQ2"/>
<dbReference type="InterPro" id="IPR022496">
    <property type="entry name" value="T6A_TsaB"/>
</dbReference>
<reference evidence="3 4" key="1">
    <citation type="submission" date="2018-10" db="EMBL/GenBank/DDBJ databases">
        <title>Complete genome sequence of Brevundimonas naejangsanensis BRV3.</title>
        <authorList>
            <person name="Berrios L."/>
            <person name="Ely B."/>
        </authorList>
    </citation>
    <scope>NUCLEOTIDE SEQUENCE [LARGE SCALE GENOMIC DNA]</scope>
    <source>
        <strain evidence="3 4">BRV3</strain>
    </source>
</reference>
<dbReference type="SUPFAM" id="SSF53067">
    <property type="entry name" value="Actin-like ATPase domain"/>
    <property type="match status" value="2"/>
</dbReference>
<name>A0A494RHQ2_9CAUL</name>
<dbReference type="Gene3D" id="3.30.420.40">
    <property type="match status" value="2"/>
</dbReference>
<keyword evidence="3" id="KW-0808">Transferase</keyword>
<dbReference type="EMBL" id="CP032707">
    <property type="protein sequence ID" value="AYG94633.1"/>
    <property type="molecule type" value="Genomic_DNA"/>
</dbReference>
<gene>
    <name evidence="3" type="primary">tsaB</name>
    <name evidence="3" type="ORF">D8I30_05135</name>
</gene>
<dbReference type="InterPro" id="IPR043129">
    <property type="entry name" value="ATPase_NBD"/>
</dbReference>
<dbReference type="NCBIfam" id="TIGR03725">
    <property type="entry name" value="T6A_YeaZ"/>
    <property type="match status" value="1"/>
</dbReference>
<organism evidence="3 4">
    <name type="scientific">Brevundimonas naejangsanensis</name>
    <dbReference type="NCBI Taxonomy" id="588932"/>
    <lineage>
        <taxon>Bacteria</taxon>
        <taxon>Pseudomonadati</taxon>
        <taxon>Pseudomonadota</taxon>
        <taxon>Alphaproteobacteria</taxon>
        <taxon>Caulobacterales</taxon>
        <taxon>Caulobacteraceae</taxon>
        <taxon>Brevundimonas</taxon>
    </lineage>
</organism>
<dbReference type="GO" id="GO:0016740">
    <property type="term" value="F:transferase activity"/>
    <property type="evidence" value="ECO:0007669"/>
    <property type="project" value="UniProtKB-KW"/>
</dbReference>
<feature type="domain" description="Gcp-like" evidence="2">
    <location>
        <begin position="34"/>
        <end position="131"/>
    </location>
</feature>
<dbReference type="InterPro" id="IPR000905">
    <property type="entry name" value="Gcp-like_dom"/>
</dbReference>
<evidence type="ECO:0000259" key="2">
    <source>
        <dbReference type="Pfam" id="PF00814"/>
    </source>
</evidence>
<feature type="region of interest" description="Disordered" evidence="1">
    <location>
        <begin position="210"/>
        <end position="235"/>
    </location>
</feature>
<evidence type="ECO:0000256" key="1">
    <source>
        <dbReference type="SAM" id="MobiDB-lite"/>
    </source>
</evidence>
<proteinExistence type="predicted"/>
<evidence type="ECO:0000313" key="4">
    <source>
        <dbReference type="Proteomes" id="UP000276984"/>
    </source>
</evidence>
<sequence length="235" mass="23460">MKIMVIDTALGACAAGVFAGEPGALPPAPPQPLGVRVEVMAKGHQERLGGLARDAAAEAGGFDGIERIGVTVGPGSFTGLRVGLAFALGLGAALDRPVVGISTLDALAASVPADGLVAAVIDARRGQVYARLFRDGAPLGQAEALPRETARDRIRAEAGEAAPTLVGSGAAVLAEAFPELADAILHPLPAPAVEAIAALALAADPATAPPQPLYLRAPDATPPSRLPGQPRQPAA</sequence>
<dbReference type="Proteomes" id="UP000276984">
    <property type="component" value="Chromosome"/>
</dbReference>
<dbReference type="Pfam" id="PF00814">
    <property type="entry name" value="TsaD"/>
    <property type="match status" value="1"/>
</dbReference>
<dbReference type="OrthoDB" id="9809995at2"/>
<keyword evidence="4" id="KW-1185">Reference proteome</keyword>
<evidence type="ECO:0000313" key="3">
    <source>
        <dbReference type="EMBL" id="AYG94633.1"/>
    </source>
</evidence>
<dbReference type="GO" id="GO:0002949">
    <property type="term" value="P:tRNA threonylcarbamoyladenosine modification"/>
    <property type="evidence" value="ECO:0007669"/>
    <property type="project" value="InterPro"/>
</dbReference>